<keyword evidence="2" id="KW-0238">DNA-binding</keyword>
<dbReference type="EMBL" id="CABEEZ010000168">
    <property type="protein sequence ID" value="VTR61384.1"/>
    <property type="molecule type" value="Genomic_DNA"/>
</dbReference>
<dbReference type="SUPFAM" id="SSF46785">
    <property type="entry name" value="Winged helix' DNA-binding domain"/>
    <property type="match status" value="1"/>
</dbReference>
<dbReference type="PANTHER" id="PTHR43132">
    <property type="entry name" value="ARSENICAL RESISTANCE OPERON REPRESSOR ARSR-RELATED"/>
    <property type="match status" value="1"/>
</dbReference>
<dbReference type="NCBIfam" id="NF033788">
    <property type="entry name" value="HTH_metalloreg"/>
    <property type="match status" value="1"/>
</dbReference>
<proteinExistence type="predicted"/>
<evidence type="ECO:0000256" key="2">
    <source>
        <dbReference type="ARBA" id="ARBA00023125"/>
    </source>
</evidence>
<dbReference type="AlphaFoldDB" id="A0A4U9WNY0"/>
<dbReference type="GO" id="GO:0003700">
    <property type="term" value="F:DNA-binding transcription factor activity"/>
    <property type="evidence" value="ECO:0007669"/>
    <property type="project" value="InterPro"/>
</dbReference>
<dbReference type="PROSITE" id="PS50987">
    <property type="entry name" value="HTH_ARSR_2"/>
    <property type="match status" value="1"/>
</dbReference>
<dbReference type="InterPro" id="IPR001845">
    <property type="entry name" value="HTH_ArsR_DNA-bd_dom"/>
</dbReference>
<dbReference type="InterPro" id="IPR011991">
    <property type="entry name" value="ArsR-like_HTH"/>
</dbReference>
<evidence type="ECO:0000313" key="5">
    <source>
        <dbReference type="EMBL" id="VTR61384.1"/>
    </source>
</evidence>
<protein>
    <submittedName>
        <fullName evidence="5">Helix-turn-helix domain</fullName>
    </submittedName>
</protein>
<organism evidence="5">
    <name type="scientific">Serratia fonticola</name>
    <dbReference type="NCBI Taxonomy" id="47917"/>
    <lineage>
        <taxon>Bacteria</taxon>
        <taxon>Pseudomonadati</taxon>
        <taxon>Pseudomonadota</taxon>
        <taxon>Gammaproteobacteria</taxon>
        <taxon>Enterobacterales</taxon>
        <taxon>Yersiniaceae</taxon>
        <taxon>Serratia</taxon>
    </lineage>
</organism>
<reference evidence="5" key="1">
    <citation type="submission" date="2019-05" db="EMBL/GenBank/DDBJ databases">
        <authorList>
            <consortium name="Pathogen Informatics"/>
        </authorList>
    </citation>
    <scope>NUCLEOTIDE SEQUENCE [LARGE SCALE GENOMIC DNA]</scope>
    <source>
        <strain evidence="5">NCTC12965</strain>
    </source>
</reference>
<dbReference type="GO" id="GO:0003677">
    <property type="term" value="F:DNA binding"/>
    <property type="evidence" value="ECO:0007669"/>
    <property type="project" value="UniProtKB-KW"/>
</dbReference>
<dbReference type="InterPro" id="IPR036388">
    <property type="entry name" value="WH-like_DNA-bd_sf"/>
</dbReference>
<keyword evidence="3" id="KW-0804">Transcription</keyword>
<feature type="domain" description="HTH arsR-type" evidence="4">
    <location>
        <begin position="1"/>
        <end position="95"/>
    </location>
</feature>
<evidence type="ECO:0000256" key="3">
    <source>
        <dbReference type="ARBA" id="ARBA00023163"/>
    </source>
</evidence>
<keyword evidence="1" id="KW-0805">Transcription regulation</keyword>
<dbReference type="InterPro" id="IPR036390">
    <property type="entry name" value="WH_DNA-bd_sf"/>
</dbReference>
<dbReference type="InterPro" id="IPR051011">
    <property type="entry name" value="Metal_resp_trans_reg"/>
</dbReference>
<dbReference type="Gene3D" id="1.10.10.10">
    <property type="entry name" value="Winged helix-like DNA-binding domain superfamily/Winged helix DNA-binding domain"/>
    <property type="match status" value="1"/>
</dbReference>
<dbReference type="CDD" id="cd00090">
    <property type="entry name" value="HTH_ARSR"/>
    <property type="match status" value="1"/>
</dbReference>
<sequence length="161" mass="17763">MELSKAADTLKELGHPTRLSVYRELVKAGHQGLPVGELQKRLEIPASTLSHHLSALISVSLVHQERQGRTLFCHAHYESLDALIAFLTEECCTGTADCSTTAINQKKWRGKMTDELKNVDTGLFDTSINEGRFGVPGHSTSCPHSDALWFCTRTFIQPTGN</sequence>
<accession>A0A4U9WNY0</accession>
<dbReference type="Pfam" id="PF12840">
    <property type="entry name" value="HTH_20"/>
    <property type="match status" value="1"/>
</dbReference>
<gene>
    <name evidence="5" type="ORF">NCTC12965_08814</name>
</gene>
<dbReference type="SMART" id="SM00418">
    <property type="entry name" value="HTH_ARSR"/>
    <property type="match status" value="1"/>
</dbReference>
<evidence type="ECO:0000256" key="1">
    <source>
        <dbReference type="ARBA" id="ARBA00023015"/>
    </source>
</evidence>
<dbReference type="PANTHER" id="PTHR43132:SF2">
    <property type="entry name" value="ARSENICAL RESISTANCE OPERON REPRESSOR ARSR-RELATED"/>
    <property type="match status" value="1"/>
</dbReference>
<evidence type="ECO:0000259" key="4">
    <source>
        <dbReference type="PROSITE" id="PS50987"/>
    </source>
</evidence>
<name>A0A4U9WNY0_SERFO</name>